<organism evidence="3 4">
    <name type="scientific">Paraglaciecola aquimarina</name>
    <dbReference type="NCBI Taxonomy" id="1235557"/>
    <lineage>
        <taxon>Bacteria</taxon>
        <taxon>Pseudomonadati</taxon>
        <taxon>Pseudomonadota</taxon>
        <taxon>Gammaproteobacteria</taxon>
        <taxon>Alteromonadales</taxon>
        <taxon>Alteromonadaceae</taxon>
        <taxon>Paraglaciecola</taxon>
    </lineage>
</organism>
<dbReference type="InterPro" id="IPR013517">
    <property type="entry name" value="FG-GAP"/>
</dbReference>
<keyword evidence="4" id="KW-1185">Reference proteome</keyword>
<keyword evidence="1" id="KW-0732">Signal</keyword>
<feature type="domain" description="ASPIC/UnbV" evidence="2">
    <location>
        <begin position="163"/>
        <end position="228"/>
    </location>
</feature>
<dbReference type="InterPro" id="IPR011519">
    <property type="entry name" value="UnbV_ASPIC"/>
</dbReference>
<dbReference type="Gene3D" id="2.130.10.130">
    <property type="entry name" value="Integrin alpha, N-terminal"/>
    <property type="match status" value="1"/>
</dbReference>
<dbReference type="PANTHER" id="PTHR16026:SF0">
    <property type="entry name" value="CARTILAGE ACIDIC PROTEIN 1"/>
    <property type="match status" value="1"/>
</dbReference>
<dbReference type="Pfam" id="PF07593">
    <property type="entry name" value="UnbV_ASPIC"/>
    <property type="match status" value="1"/>
</dbReference>
<evidence type="ECO:0000256" key="1">
    <source>
        <dbReference type="ARBA" id="ARBA00022729"/>
    </source>
</evidence>
<dbReference type="Pfam" id="PF13517">
    <property type="entry name" value="FG-GAP_3"/>
    <property type="match status" value="1"/>
</dbReference>
<evidence type="ECO:0000259" key="2">
    <source>
        <dbReference type="Pfam" id="PF07593"/>
    </source>
</evidence>
<dbReference type="SUPFAM" id="SSF69318">
    <property type="entry name" value="Integrin alpha N-terminal domain"/>
    <property type="match status" value="1"/>
</dbReference>
<dbReference type="PANTHER" id="PTHR16026">
    <property type="entry name" value="CARTILAGE ACIDIC PROTEIN 1"/>
    <property type="match status" value="1"/>
</dbReference>
<comment type="caution">
    <text evidence="3">The sequence shown here is derived from an EMBL/GenBank/DDBJ whole genome shotgun (WGS) entry which is preliminary data.</text>
</comment>
<dbReference type="RefSeq" id="WP_316027956.1">
    <property type="nucleotide sequence ID" value="NZ_JAWDIO010000002.1"/>
</dbReference>
<evidence type="ECO:0000313" key="3">
    <source>
        <dbReference type="EMBL" id="MDU0352992.1"/>
    </source>
</evidence>
<accession>A0ABU3SSP5</accession>
<proteinExistence type="predicted"/>
<protein>
    <submittedName>
        <fullName evidence="3">CRTAC1 family protein</fullName>
    </submittedName>
</protein>
<sequence length="234" mass="25984">MEFSLTGLNNVTYDWPANNRNVQDVLLINKGTHFENASQAWNIPQGGNHWGVSRADFNNDGKQDLFVHRYGYLKERVADLLLLNTGEGFELLTAHGAYDVNDTGHGDMGQAFDFNNDGLLDMLNGSEDTGKWYLYVNQAKNAGNYIQFQVGYSPKKGVDPLSAEVTIETEDGKRFFQTVGSTGEVHSQSVINTVHFGLAKRNKIKSAKIVWRNGEVMNFGSLQANAKYQSAASH</sequence>
<dbReference type="InterPro" id="IPR027039">
    <property type="entry name" value="Crtac1"/>
</dbReference>
<name>A0ABU3SSP5_9ALTE</name>
<evidence type="ECO:0000313" key="4">
    <source>
        <dbReference type="Proteomes" id="UP001247805"/>
    </source>
</evidence>
<dbReference type="InterPro" id="IPR028994">
    <property type="entry name" value="Integrin_alpha_N"/>
</dbReference>
<dbReference type="Proteomes" id="UP001247805">
    <property type="component" value="Unassembled WGS sequence"/>
</dbReference>
<dbReference type="EMBL" id="JAWDIO010000002">
    <property type="protein sequence ID" value="MDU0352992.1"/>
    <property type="molecule type" value="Genomic_DNA"/>
</dbReference>
<reference evidence="3 4" key="1">
    <citation type="submission" date="2023-10" db="EMBL/GenBank/DDBJ databases">
        <title>Glaciecola aquimarina strain GGW-M5 nov., isolated from a coastal seawater.</title>
        <authorList>
            <person name="Bayburt H."/>
            <person name="Kim J.M."/>
            <person name="Choi B.J."/>
            <person name="Jeon C.O."/>
        </authorList>
    </citation>
    <scope>NUCLEOTIDE SEQUENCE [LARGE SCALE GENOMIC DNA]</scope>
    <source>
        <strain evidence="3 4">KCTC 32108</strain>
    </source>
</reference>
<gene>
    <name evidence="3" type="ORF">RS130_02755</name>
</gene>